<name>A0A4Q9GFT9_9HYPH</name>
<proteinExistence type="predicted"/>
<dbReference type="EMBL" id="SIUB01000006">
    <property type="protein sequence ID" value="TBN51730.1"/>
    <property type="molecule type" value="Genomic_DNA"/>
</dbReference>
<reference evidence="1 2" key="1">
    <citation type="submission" date="2019-02" db="EMBL/GenBank/DDBJ databases">
        <title>Hansschlegelia quercus sp. nov., a novel methylotrophic bacterium from buds of oak (Quercus robur L.).</title>
        <authorList>
            <person name="Agafonova N.V."/>
            <person name="Kaparullina E.N."/>
            <person name="Grouzdev D.S."/>
            <person name="Doronina N.V."/>
        </authorList>
    </citation>
    <scope>NUCLEOTIDE SEQUENCE [LARGE SCALE GENOMIC DNA]</scope>
    <source>
        <strain evidence="1 2">Dub</strain>
    </source>
</reference>
<evidence type="ECO:0000313" key="1">
    <source>
        <dbReference type="EMBL" id="TBN51730.1"/>
    </source>
</evidence>
<gene>
    <name evidence="1" type="ORF">EYR15_12500</name>
</gene>
<dbReference type="AlphaFoldDB" id="A0A4Q9GFT9"/>
<accession>A0A4Q9GFT9</accession>
<sequence length="181" mass="19271">MTERIIALQGAASFVVQTRLASFARARAAEGLRVVGVLEEFGGSIATGCAGRALRDLKTERRHMIGQDLGKGSLACHLDASAVAEACQDVLNAIEAGPDVVVLAKFGKLESARSGLIDAFAAAAARNLPVVTSVAPVFAETWQRYSAPLARFVQPTDAALETWWRALTEERGPARRFYSVG</sequence>
<dbReference type="RefSeq" id="WP_131003893.1">
    <property type="nucleotide sequence ID" value="NZ_JBHSZR010000001.1"/>
</dbReference>
<dbReference type="Proteomes" id="UP000291613">
    <property type="component" value="Unassembled WGS sequence"/>
</dbReference>
<keyword evidence="2" id="KW-1185">Reference proteome</keyword>
<dbReference type="OrthoDB" id="5918880at2"/>
<organism evidence="1 2">
    <name type="scientific">Hansschlegelia quercus</name>
    <dbReference type="NCBI Taxonomy" id="2528245"/>
    <lineage>
        <taxon>Bacteria</taxon>
        <taxon>Pseudomonadati</taxon>
        <taxon>Pseudomonadota</taxon>
        <taxon>Alphaproteobacteria</taxon>
        <taxon>Hyphomicrobiales</taxon>
        <taxon>Methylopilaceae</taxon>
        <taxon>Hansschlegelia</taxon>
    </lineage>
</organism>
<evidence type="ECO:0000313" key="2">
    <source>
        <dbReference type="Proteomes" id="UP000291613"/>
    </source>
</evidence>
<dbReference type="Pfam" id="PF10649">
    <property type="entry name" value="DUF2478"/>
    <property type="match status" value="1"/>
</dbReference>
<dbReference type="InterPro" id="IPR018912">
    <property type="entry name" value="DUF2478"/>
</dbReference>
<comment type="caution">
    <text evidence="1">The sequence shown here is derived from an EMBL/GenBank/DDBJ whole genome shotgun (WGS) entry which is preliminary data.</text>
</comment>
<protein>
    <submittedName>
        <fullName evidence="1">DUF2478 domain-containing protein</fullName>
    </submittedName>
</protein>